<evidence type="ECO:0000256" key="1">
    <source>
        <dbReference type="SAM" id="MobiDB-lite"/>
    </source>
</evidence>
<proteinExistence type="predicted"/>
<feature type="region of interest" description="Disordered" evidence="1">
    <location>
        <begin position="1"/>
        <end position="46"/>
    </location>
</feature>
<evidence type="ECO:0000313" key="3">
    <source>
        <dbReference type="Proteomes" id="UP001221898"/>
    </source>
</evidence>
<accession>A0AAD7WIV5</accession>
<name>A0AAD7WIV5_9TELE</name>
<dbReference type="AlphaFoldDB" id="A0AAD7WIV5"/>
<protein>
    <submittedName>
        <fullName evidence="2">Uncharacterized protein</fullName>
    </submittedName>
</protein>
<keyword evidence="3" id="KW-1185">Reference proteome</keyword>
<gene>
    <name evidence="2" type="ORF">AAFF_G00421640</name>
</gene>
<evidence type="ECO:0000313" key="2">
    <source>
        <dbReference type="EMBL" id="KAJ8398636.1"/>
    </source>
</evidence>
<dbReference type="EMBL" id="JAINUG010000089">
    <property type="protein sequence ID" value="KAJ8398636.1"/>
    <property type="molecule type" value="Genomic_DNA"/>
</dbReference>
<feature type="compositionally biased region" description="Low complexity" evidence="1">
    <location>
        <begin position="23"/>
        <end position="36"/>
    </location>
</feature>
<organism evidence="2 3">
    <name type="scientific">Aldrovandia affinis</name>
    <dbReference type="NCBI Taxonomy" id="143900"/>
    <lineage>
        <taxon>Eukaryota</taxon>
        <taxon>Metazoa</taxon>
        <taxon>Chordata</taxon>
        <taxon>Craniata</taxon>
        <taxon>Vertebrata</taxon>
        <taxon>Euteleostomi</taxon>
        <taxon>Actinopterygii</taxon>
        <taxon>Neopterygii</taxon>
        <taxon>Teleostei</taxon>
        <taxon>Notacanthiformes</taxon>
        <taxon>Halosauridae</taxon>
        <taxon>Aldrovandia</taxon>
    </lineage>
</organism>
<sequence length="133" mass="14304">MATAAPRARMITAWPGEPHQRESVSTSPPSPESASPRGRPLWSQSARLRGPRLNFADFCLFLENNPREEMAPDPSTEARSHTCGLGLTSRSLTVIRNPAHSVTAGAITLRPGSDGRGVWGRGHLSAVLITRPS</sequence>
<reference evidence="2" key="1">
    <citation type="journal article" date="2023" name="Science">
        <title>Genome structures resolve the early diversification of teleost fishes.</title>
        <authorList>
            <person name="Parey E."/>
            <person name="Louis A."/>
            <person name="Montfort J."/>
            <person name="Bouchez O."/>
            <person name="Roques C."/>
            <person name="Iampietro C."/>
            <person name="Lluch J."/>
            <person name="Castinel A."/>
            <person name="Donnadieu C."/>
            <person name="Desvignes T."/>
            <person name="Floi Bucao C."/>
            <person name="Jouanno E."/>
            <person name="Wen M."/>
            <person name="Mejri S."/>
            <person name="Dirks R."/>
            <person name="Jansen H."/>
            <person name="Henkel C."/>
            <person name="Chen W.J."/>
            <person name="Zahm M."/>
            <person name="Cabau C."/>
            <person name="Klopp C."/>
            <person name="Thompson A.W."/>
            <person name="Robinson-Rechavi M."/>
            <person name="Braasch I."/>
            <person name="Lecointre G."/>
            <person name="Bobe J."/>
            <person name="Postlethwait J.H."/>
            <person name="Berthelot C."/>
            <person name="Roest Crollius H."/>
            <person name="Guiguen Y."/>
        </authorList>
    </citation>
    <scope>NUCLEOTIDE SEQUENCE</scope>
    <source>
        <strain evidence="2">NC1722</strain>
    </source>
</reference>
<dbReference type="Proteomes" id="UP001221898">
    <property type="component" value="Unassembled WGS sequence"/>
</dbReference>
<comment type="caution">
    <text evidence="2">The sequence shown here is derived from an EMBL/GenBank/DDBJ whole genome shotgun (WGS) entry which is preliminary data.</text>
</comment>